<dbReference type="WBParaSite" id="PSU_v2.g17294.t1">
    <property type="protein sequence ID" value="PSU_v2.g17294.t1"/>
    <property type="gene ID" value="PSU_v2.g17294"/>
</dbReference>
<evidence type="ECO:0000313" key="2">
    <source>
        <dbReference type="Proteomes" id="UP000887577"/>
    </source>
</evidence>
<proteinExistence type="predicted"/>
<dbReference type="AlphaFoldDB" id="A0A914YEW6"/>
<feature type="region of interest" description="Disordered" evidence="1">
    <location>
        <begin position="396"/>
        <end position="448"/>
    </location>
</feature>
<feature type="compositionally biased region" description="Low complexity" evidence="1">
    <location>
        <begin position="227"/>
        <end position="240"/>
    </location>
</feature>
<feature type="region of interest" description="Disordered" evidence="1">
    <location>
        <begin position="17"/>
        <end position="105"/>
    </location>
</feature>
<accession>A0A914YEW6</accession>
<feature type="compositionally biased region" description="Acidic residues" evidence="1">
    <location>
        <begin position="64"/>
        <end position="90"/>
    </location>
</feature>
<sequence length="448" mass="48369">MNATKATEKLRAIAKAAISRATNKSIEASTTTSSSTTESTTTAPLATTATEAEKVVKEEKIVQEADEESEEEAEEEEEATEAEETPEVDETSTATTDPVVFKQAPIRIPEAEEEEIPTKDQEHVEVSFQETGTTSTTRAPLSGQTVYNLNANANSASDPAISNVFTPVNAIVDGIGPLILPLIGYSRQALQYYPRAQGANTYQPDNSGKPVQLRSLPKGYGFGGGQEQQQQASSAAANYARGTPIQQQQTLSSLKTATTDQLIEAFHRASKANNLATSPPRPYSRYVPNPSSVNSYYTQGNSQQNLEQLRKAFVQSNQPEYNLKQPQEIFGTTLATEPTYYGPQIDRHIGQNLFTQGVRHREETPKSPLPIEENPDPAYAEGLKKVTAFVGDSGVMTGDENAAEALQESGLPPVRKSSNGFGGGHGPNASFDEVVKNTEQEPSYSFLG</sequence>
<feature type="region of interest" description="Disordered" evidence="1">
    <location>
        <begin position="198"/>
        <end position="253"/>
    </location>
</feature>
<evidence type="ECO:0000256" key="1">
    <source>
        <dbReference type="SAM" id="MobiDB-lite"/>
    </source>
</evidence>
<name>A0A914YEW6_9BILA</name>
<reference evidence="3" key="1">
    <citation type="submission" date="2022-11" db="UniProtKB">
        <authorList>
            <consortium name="WormBaseParasite"/>
        </authorList>
    </citation>
    <scope>IDENTIFICATION</scope>
</reference>
<feature type="compositionally biased region" description="Polar residues" evidence="1">
    <location>
        <begin position="244"/>
        <end position="253"/>
    </location>
</feature>
<dbReference type="Proteomes" id="UP000887577">
    <property type="component" value="Unplaced"/>
</dbReference>
<feature type="compositionally biased region" description="Low complexity" evidence="1">
    <location>
        <begin position="27"/>
        <end position="50"/>
    </location>
</feature>
<evidence type="ECO:0000313" key="3">
    <source>
        <dbReference type="WBParaSite" id="PSU_v2.g17294.t1"/>
    </source>
</evidence>
<protein>
    <submittedName>
        <fullName evidence="3">Uncharacterized protein</fullName>
    </submittedName>
</protein>
<organism evidence="2 3">
    <name type="scientific">Panagrolaimus superbus</name>
    <dbReference type="NCBI Taxonomy" id="310955"/>
    <lineage>
        <taxon>Eukaryota</taxon>
        <taxon>Metazoa</taxon>
        <taxon>Ecdysozoa</taxon>
        <taxon>Nematoda</taxon>
        <taxon>Chromadorea</taxon>
        <taxon>Rhabditida</taxon>
        <taxon>Tylenchina</taxon>
        <taxon>Panagrolaimomorpha</taxon>
        <taxon>Panagrolaimoidea</taxon>
        <taxon>Panagrolaimidae</taxon>
        <taxon>Panagrolaimus</taxon>
    </lineage>
</organism>
<keyword evidence="2" id="KW-1185">Reference proteome</keyword>
<feature type="compositionally biased region" description="Basic and acidic residues" evidence="1">
    <location>
        <begin position="51"/>
        <end position="63"/>
    </location>
</feature>